<protein>
    <submittedName>
        <fullName evidence="3">ATP-binding protein</fullName>
    </submittedName>
</protein>
<dbReference type="PANTHER" id="PTHR33295:SF7">
    <property type="entry name" value="ATPASE"/>
    <property type="match status" value="1"/>
</dbReference>
<dbReference type="Pfam" id="PF13173">
    <property type="entry name" value="AAA_14"/>
    <property type="match status" value="1"/>
</dbReference>
<evidence type="ECO:0000313" key="4">
    <source>
        <dbReference type="Proteomes" id="UP000664317"/>
    </source>
</evidence>
<dbReference type="Proteomes" id="UP000664317">
    <property type="component" value="Unassembled WGS sequence"/>
</dbReference>
<organism evidence="3 4">
    <name type="scientific">Algoriphagus oliviformis</name>
    <dbReference type="NCBI Taxonomy" id="2811231"/>
    <lineage>
        <taxon>Bacteria</taxon>
        <taxon>Pseudomonadati</taxon>
        <taxon>Bacteroidota</taxon>
        <taxon>Cytophagia</taxon>
        <taxon>Cytophagales</taxon>
        <taxon>Cyclobacteriaceae</taxon>
        <taxon>Algoriphagus</taxon>
    </lineage>
</organism>
<dbReference type="InterPro" id="IPR027417">
    <property type="entry name" value="P-loop_NTPase"/>
</dbReference>
<dbReference type="InterPro" id="IPR025420">
    <property type="entry name" value="DUF4143"/>
</dbReference>
<dbReference type="SUPFAM" id="SSF52540">
    <property type="entry name" value="P-loop containing nucleoside triphosphate hydrolases"/>
    <property type="match status" value="1"/>
</dbReference>
<feature type="domain" description="AAA" evidence="1">
    <location>
        <begin position="18"/>
        <end position="152"/>
    </location>
</feature>
<evidence type="ECO:0000313" key="3">
    <source>
        <dbReference type="EMBL" id="MBN7811050.1"/>
    </source>
</evidence>
<accession>A0ABS3C2D3</accession>
<comment type="caution">
    <text evidence="3">The sequence shown here is derived from an EMBL/GenBank/DDBJ whole genome shotgun (WGS) entry which is preliminary data.</text>
</comment>
<dbReference type="EMBL" id="JAFKCT010000003">
    <property type="protein sequence ID" value="MBN7811050.1"/>
    <property type="molecule type" value="Genomic_DNA"/>
</dbReference>
<evidence type="ECO:0000259" key="2">
    <source>
        <dbReference type="Pfam" id="PF13635"/>
    </source>
</evidence>
<dbReference type="GO" id="GO:0005524">
    <property type="term" value="F:ATP binding"/>
    <property type="evidence" value="ECO:0007669"/>
    <property type="project" value="UniProtKB-KW"/>
</dbReference>
<evidence type="ECO:0000259" key="1">
    <source>
        <dbReference type="Pfam" id="PF13173"/>
    </source>
</evidence>
<reference evidence="3 4" key="1">
    <citation type="submission" date="2021-03" db="EMBL/GenBank/DDBJ databases">
        <title>novel species isolated from a fishpond in China.</title>
        <authorList>
            <person name="Lu H."/>
            <person name="Cai Z."/>
        </authorList>
    </citation>
    <scope>NUCLEOTIDE SEQUENCE [LARGE SCALE GENOMIC DNA]</scope>
    <source>
        <strain evidence="3 4">H41</strain>
    </source>
</reference>
<keyword evidence="3" id="KW-0067">ATP-binding</keyword>
<name>A0ABS3C2D3_9BACT</name>
<feature type="domain" description="DUF4143" evidence="2">
    <location>
        <begin position="220"/>
        <end position="382"/>
    </location>
</feature>
<dbReference type="InterPro" id="IPR041682">
    <property type="entry name" value="AAA_14"/>
</dbReference>
<dbReference type="Pfam" id="PF13635">
    <property type="entry name" value="DUF4143"/>
    <property type="match status" value="1"/>
</dbReference>
<proteinExistence type="predicted"/>
<sequence>MNRYLLKELERWRSAPGRKPLVIRGARQVGKTWLMREFGSLHFPNQLYVNFETNRTAKLLFEQGLDLSRIIQGLEIQAGKPIDASQTLLVFDEIQECPEALTSLKYFQEQAPEYAILAAGSLLGVALHGHRSFPVGKVEFLDLFPLSFSEFLEAIGEKPLAELLGQLDWDLLSPFREKLVQCLRTYYFVGGMPEAVKTYAEHKDFFAARKVQKRILDAYEQDFSKHAPVEVVPRIRMVWNSIPAQLAKENKKFIFSQLRQGARAKDFELALQWLADCGLIHRVSRVSKPGYPLKAYEDFAAFKVYLMDLGILGAMVDMDPKSILEGNRLFTEFKGAMSEQFVLQELVAHGQTLFYWSADRGVAELDFVLQHGGKVVPVEVKAEENLKAKSLRLVSDNFPESLPVRTSMSDFREESWMTNFPLFAIGKLMYYLDRK</sequence>
<gene>
    <name evidence="3" type="ORF">J0A68_08790</name>
</gene>
<dbReference type="PANTHER" id="PTHR33295">
    <property type="entry name" value="ATPASE"/>
    <property type="match status" value="1"/>
</dbReference>
<keyword evidence="4" id="KW-1185">Reference proteome</keyword>
<keyword evidence="3" id="KW-0547">Nucleotide-binding</keyword>